<dbReference type="CDD" id="cd00130">
    <property type="entry name" value="PAS"/>
    <property type="match status" value="2"/>
</dbReference>
<name>A0A1H6FCU7_9GAMM</name>
<feature type="domain" description="PAS" evidence="2">
    <location>
        <begin position="296"/>
        <end position="367"/>
    </location>
</feature>
<evidence type="ECO:0000313" key="4">
    <source>
        <dbReference type="EMBL" id="SEH07910.1"/>
    </source>
</evidence>
<dbReference type="CDD" id="cd06225">
    <property type="entry name" value="HAMP"/>
    <property type="match status" value="1"/>
</dbReference>
<dbReference type="OrthoDB" id="6973808at2"/>
<feature type="transmembrane region" description="Helical" evidence="1">
    <location>
        <begin position="212"/>
        <end position="230"/>
    </location>
</feature>
<dbReference type="SUPFAM" id="SSF55785">
    <property type="entry name" value="PYP-like sensor domain (PAS domain)"/>
    <property type="match status" value="2"/>
</dbReference>
<dbReference type="GO" id="GO:0016020">
    <property type="term" value="C:membrane"/>
    <property type="evidence" value="ECO:0007669"/>
    <property type="project" value="InterPro"/>
</dbReference>
<proteinExistence type="predicted"/>
<dbReference type="InterPro" id="IPR021796">
    <property type="entry name" value="Tll0287-like_dom"/>
</dbReference>
<dbReference type="Pfam" id="PF13426">
    <property type="entry name" value="PAS_9"/>
    <property type="match status" value="1"/>
</dbReference>
<dbReference type="PANTHER" id="PTHR44757:SF2">
    <property type="entry name" value="BIOFILM ARCHITECTURE MAINTENANCE PROTEIN MBAA"/>
    <property type="match status" value="1"/>
</dbReference>
<dbReference type="InterPro" id="IPR035965">
    <property type="entry name" value="PAS-like_dom_sf"/>
</dbReference>
<dbReference type="Proteomes" id="UP000236724">
    <property type="component" value="Unassembled WGS sequence"/>
</dbReference>
<gene>
    <name evidence="4" type="ORF">MBHS_03797</name>
</gene>
<evidence type="ECO:0000313" key="5">
    <source>
        <dbReference type="Proteomes" id="UP000236724"/>
    </source>
</evidence>
<dbReference type="InterPro" id="IPR003660">
    <property type="entry name" value="HAMP_dom"/>
</dbReference>
<organism evidence="4 5">
    <name type="scientific">Candidatus Venteria ishoeyi</name>
    <dbReference type="NCBI Taxonomy" id="1899563"/>
    <lineage>
        <taxon>Bacteria</taxon>
        <taxon>Pseudomonadati</taxon>
        <taxon>Pseudomonadota</taxon>
        <taxon>Gammaproteobacteria</taxon>
        <taxon>Thiotrichales</taxon>
        <taxon>Thiotrichaceae</taxon>
        <taxon>Venteria</taxon>
    </lineage>
</organism>
<protein>
    <submittedName>
        <fullName evidence="4">Aerobic respiration control sensor protein ArcB</fullName>
    </submittedName>
</protein>
<accession>A0A1H6FCU7</accession>
<sequence length="594" mass="68181">MKLSLKKKIILIMALTLVSAIVLIAIADYFRIQRDITNEHLKDARDIRAMLMATRRIYHHQFLDSGLPLNDKTLGFLPAHALTRISIDFPNWSESGMSFNNVSDRPRNLTQSADELELEAMDWFRANPDAHERLISFRNKQGRFSYHYSTPIYVERYCLKCHGNEQDAPSTIAKHYNTAFNYKEGDLRGLLSIKLPSEEISTILWRELVTEAVIYLFPLLIALGLLFLLLERNILRHLRNLNNASAKIANGDFSIRLPTTVEDELGHTIIAFNIMVNALGEREREQQFLHEKAEYARRQMEAVLNNTTSLIYIKDLEGRYKFINRQFEILFHISNEEIHDKTVAELFPPEQAEFMHSNDIKVIAEDKAVEVEEVIRQDDGIHTYLSIKFPLKSTTGETYAICGISTDITVRIQMERTASKQAAIWQSLMSSTTEAIFGLASDGICTFCNPAALQMLGYKNTTELVGKKLHPLVHAHHANGKEYPHTICRMQHAIKTGQVLKVEDEVLWRADGNCIPVIYRVTPIYDADKVTGAVITCEDITEHLATQRENEQRMEELEQFNRLAVGRELKMIELKKEINALLHEQGKDPRYHLH</sequence>
<dbReference type="Gene3D" id="6.10.340.10">
    <property type="match status" value="1"/>
</dbReference>
<dbReference type="Pfam" id="PF00672">
    <property type="entry name" value="HAMP"/>
    <property type="match status" value="1"/>
</dbReference>
<dbReference type="Pfam" id="PF11845">
    <property type="entry name" value="Tll0287-like"/>
    <property type="match status" value="1"/>
</dbReference>
<evidence type="ECO:0000259" key="2">
    <source>
        <dbReference type="PROSITE" id="PS50112"/>
    </source>
</evidence>
<evidence type="ECO:0000259" key="3">
    <source>
        <dbReference type="PROSITE" id="PS50885"/>
    </source>
</evidence>
<dbReference type="PROSITE" id="PS50112">
    <property type="entry name" value="PAS"/>
    <property type="match status" value="2"/>
</dbReference>
<dbReference type="InterPro" id="IPR000014">
    <property type="entry name" value="PAS"/>
</dbReference>
<dbReference type="NCBIfam" id="TIGR00229">
    <property type="entry name" value="sensory_box"/>
    <property type="match status" value="2"/>
</dbReference>
<dbReference type="InterPro" id="IPR052155">
    <property type="entry name" value="Biofilm_reg_signaling"/>
</dbReference>
<dbReference type="Pfam" id="PF08448">
    <property type="entry name" value="PAS_4"/>
    <property type="match status" value="1"/>
</dbReference>
<keyword evidence="1" id="KW-0472">Membrane</keyword>
<dbReference type="EMBL" id="FMSV02000542">
    <property type="protein sequence ID" value="SEH07910.1"/>
    <property type="molecule type" value="Genomic_DNA"/>
</dbReference>
<feature type="domain" description="PAS" evidence="2">
    <location>
        <begin position="421"/>
        <end position="458"/>
    </location>
</feature>
<keyword evidence="5" id="KW-1185">Reference proteome</keyword>
<keyword evidence="1" id="KW-1133">Transmembrane helix</keyword>
<dbReference type="GO" id="GO:0007165">
    <property type="term" value="P:signal transduction"/>
    <property type="evidence" value="ECO:0007669"/>
    <property type="project" value="InterPro"/>
</dbReference>
<evidence type="ECO:0000256" key="1">
    <source>
        <dbReference type="SAM" id="Phobius"/>
    </source>
</evidence>
<dbReference type="InterPro" id="IPR013656">
    <property type="entry name" value="PAS_4"/>
</dbReference>
<dbReference type="SUPFAM" id="SSF158472">
    <property type="entry name" value="HAMP domain-like"/>
    <property type="match status" value="1"/>
</dbReference>
<dbReference type="AlphaFoldDB" id="A0A1H6FCU7"/>
<dbReference type="PROSITE" id="PS50885">
    <property type="entry name" value="HAMP"/>
    <property type="match status" value="1"/>
</dbReference>
<dbReference type="SMART" id="SM00304">
    <property type="entry name" value="HAMP"/>
    <property type="match status" value="1"/>
</dbReference>
<keyword evidence="1" id="KW-0812">Transmembrane</keyword>
<dbReference type="Gene3D" id="3.30.450.20">
    <property type="entry name" value="PAS domain"/>
    <property type="match status" value="2"/>
</dbReference>
<dbReference type="SMART" id="SM00091">
    <property type="entry name" value="PAS"/>
    <property type="match status" value="2"/>
</dbReference>
<dbReference type="PANTHER" id="PTHR44757">
    <property type="entry name" value="DIGUANYLATE CYCLASE DGCP"/>
    <property type="match status" value="1"/>
</dbReference>
<reference evidence="4 5" key="1">
    <citation type="submission" date="2016-10" db="EMBL/GenBank/DDBJ databases">
        <authorList>
            <person name="de Groot N.N."/>
        </authorList>
    </citation>
    <scope>NUCLEOTIDE SEQUENCE [LARGE SCALE GENOMIC DNA]</scope>
    <source>
        <strain evidence="4">MBHS1</strain>
    </source>
</reference>
<feature type="domain" description="HAMP" evidence="3">
    <location>
        <begin position="232"/>
        <end position="284"/>
    </location>
</feature>